<organism evidence="8 9">
    <name type="scientific">Streptomyces viridosporus T7A</name>
    <dbReference type="NCBI Taxonomy" id="665577"/>
    <lineage>
        <taxon>Bacteria</taxon>
        <taxon>Bacillati</taxon>
        <taxon>Actinomycetota</taxon>
        <taxon>Actinomycetes</taxon>
        <taxon>Kitasatosporales</taxon>
        <taxon>Streptomycetaceae</taxon>
        <taxon>Streptomyces</taxon>
    </lineage>
</organism>
<evidence type="ECO:0000256" key="1">
    <source>
        <dbReference type="ARBA" id="ARBA00001947"/>
    </source>
</evidence>
<dbReference type="InterPro" id="IPR013149">
    <property type="entry name" value="ADH-like_C"/>
</dbReference>
<comment type="similarity">
    <text evidence="5">Belongs to the zinc-containing alcohol dehydrogenase family.</text>
</comment>
<evidence type="ECO:0000256" key="4">
    <source>
        <dbReference type="ARBA" id="ARBA00023002"/>
    </source>
</evidence>
<gene>
    <name evidence="8" type="ORF">CP969_20620</name>
</gene>
<dbReference type="InterPro" id="IPR011032">
    <property type="entry name" value="GroES-like_sf"/>
</dbReference>
<evidence type="ECO:0000256" key="3">
    <source>
        <dbReference type="ARBA" id="ARBA00022833"/>
    </source>
</evidence>
<feature type="domain" description="Alcohol dehydrogenase-like C-terminal" evidence="6">
    <location>
        <begin position="196"/>
        <end position="265"/>
    </location>
</feature>
<dbReference type="Gene3D" id="3.90.180.10">
    <property type="entry name" value="Medium-chain alcohol dehydrogenases, catalytic domain"/>
    <property type="match status" value="1"/>
</dbReference>
<dbReference type="PANTHER" id="PTHR42813:SF2">
    <property type="entry name" value="DEHYDROGENASE, ZINC-CONTAINING, PUTATIVE (AFU_ORTHOLOGUE AFUA_2G02810)-RELATED"/>
    <property type="match status" value="1"/>
</dbReference>
<reference evidence="8 9" key="1">
    <citation type="submission" date="2017-09" db="EMBL/GenBank/DDBJ databases">
        <authorList>
            <person name="Lee N."/>
            <person name="Cho B.-K."/>
        </authorList>
    </citation>
    <scope>NUCLEOTIDE SEQUENCE [LARGE SCALE GENOMIC DNA]</scope>
    <source>
        <strain evidence="8 9">ATCC 39115</strain>
    </source>
</reference>
<evidence type="ECO:0000313" key="8">
    <source>
        <dbReference type="EMBL" id="QEU86817.1"/>
    </source>
</evidence>
<dbReference type="SUPFAM" id="SSF50129">
    <property type="entry name" value="GroES-like"/>
    <property type="match status" value="1"/>
</dbReference>
<proteinExistence type="inferred from homology"/>
<dbReference type="RefSeq" id="WP_016825378.1">
    <property type="nucleotide sequence ID" value="NZ_CP023700.1"/>
</dbReference>
<keyword evidence="9" id="KW-1185">Reference proteome</keyword>
<evidence type="ECO:0000259" key="7">
    <source>
        <dbReference type="Pfam" id="PF08240"/>
    </source>
</evidence>
<accession>A0ABX6AG55</accession>
<sequence>MKALCWEGVNKLSVEQVPDPELRNDQDVIVRLIAGTTCGSDLHLIGGYIPAMRAGDVIGHEFVGEVVETGSAVRRHKVGDRVVVCSFIGCGRCWYCANDLWSLCDNTNTNPGIGQALFGYETAGIFGYSHAMGGLRGSHAEYVRVPFADYGAFSVPEGIDDTSALFVSDSVPTGWMGADLAGVKPGDVVAVWGCGAVGQMAAKAAFLKGAERVISIDRIPERLAMTERYVGAETLDYTATDIAAELRERTGGRGPDVCIEAVGMEAHSTGPAHLYDQAKQQLRLQTDRPTAVRQAIHACRKAGTVFVLGVFAGAVDKFPLGAVVNKGLTVRGAQMHGQRYIPMLLDKLAAGEIKTAHLATHTLPLDRAPAAYDMFKHKTDGCVRAVIRPDHRQEHGDPSEPLTG</sequence>
<dbReference type="PANTHER" id="PTHR42813">
    <property type="entry name" value="ZINC-TYPE ALCOHOL DEHYDROGENASE-LIKE"/>
    <property type="match status" value="1"/>
</dbReference>
<dbReference type="InterPro" id="IPR036291">
    <property type="entry name" value="NAD(P)-bd_dom_sf"/>
</dbReference>
<keyword evidence="3 5" id="KW-0862">Zinc</keyword>
<dbReference type="Pfam" id="PF00107">
    <property type="entry name" value="ADH_zinc_N"/>
    <property type="match status" value="1"/>
</dbReference>
<comment type="cofactor">
    <cofactor evidence="1 5">
        <name>Zn(2+)</name>
        <dbReference type="ChEBI" id="CHEBI:29105"/>
    </cofactor>
</comment>
<dbReference type="Gene3D" id="3.40.50.720">
    <property type="entry name" value="NAD(P)-binding Rossmann-like Domain"/>
    <property type="match status" value="1"/>
</dbReference>
<dbReference type="CDD" id="cd08283">
    <property type="entry name" value="FDH_like_1"/>
    <property type="match status" value="1"/>
</dbReference>
<dbReference type="SUPFAM" id="SSF51735">
    <property type="entry name" value="NAD(P)-binding Rossmann-fold domains"/>
    <property type="match status" value="1"/>
</dbReference>
<evidence type="ECO:0000256" key="2">
    <source>
        <dbReference type="ARBA" id="ARBA00022723"/>
    </source>
</evidence>
<name>A0ABX6AG55_STRVD</name>
<dbReference type="InterPro" id="IPR013154">
    <property type="entry name" value="ADH-like_N"/>
</dbReference>
<keyword evidence="2 5" id="KW-0479">Metal-binding</keyword>
<feature type="domain" description="Alcohol dehydrogenase-like N-terminal" evidence="7">
    <location>
        <begin position="25"/>
        <end position="148"/>
    </location>
</feature>
<dbReference type="InterPro" id="IPR002328">
    <property type="entry name" value="ADH_Zn_CS"/>
</dbReference>
<evidence type="ECO:0000313" key="9">
    <source>
        <dbReference type="Proteomes" id="UP000327143"/>
    </source>
</evidence>
<dbReference type="EMBL" id="CP023700">
    <property type="protein sequence ID" value="QEU86817.1"/>
    <property type="molecule type" value="Genomic_DNA"/>
</dbReference>
<evidence type="ECO:0000259" key="6">
    <source>
        <dbReference type="Pfam" id="PF00107"/>
    </source>
</evidence>
<protein>
    <submittedName>
        <fullName evidence="8">Glutathione-dependent formaldehyde dehydrogenase</fullName>
    </submittedName>
</protein>
<dbReference type="Pfam" id="PF08240">
    <property type="entry name" value="ADH_N"/>
    <property type="match status" value="1"/>
</dbReference>
<keyword evidence="4" id="KW-0560">Oxidoreductase</keyword>
<dbReference type="Proteomes" id="UP000327143">
    <property type="component" value="Chromosome"/>
</dbReference>
<evidence type="ECO:0000256" key="5">
    <source>
        <dbReference type="RuleBase" id="RU361277"/>
    </source>
</evidence>
<dbReference type="PROSITE" id="PS00059">
    <property type="entry name" value="ADH_ZINC"/>
    <property type="match status" value="1"/>
</dbReference>